<dbReference type="PANTHER" id="PTHR24198">
    <property type="entry name" value="ANKYRIN REPEAT AND PROTEIN KINASE DOMAIN-CONTAINING PROTEIN"/>
    <property type="match status" value="1"/>
</dbReference>
<name>A0ABR2GZI3_9EUKA</name>
<evidence type="ECO:0000256" key="2">
    <source>
        <dbReference type="ARBA" id="ARBA00023043"/>
    </source>
</evidence>
<dbReference type="PANTHER" id="PTHR24198:SF165">
    <property type="entry name" value="ANKYRIN REPEAT-CONTAINING PROTEIN-RELATED"/>
    <property type="match status" value="1"/>
</dbReference>
<dbReference type="EMBL" id="JAPFFF010000052">
    <property type="protein sequence ID" value="KAK8839320.1"/>
    <property type="molecule type" value="Genomic_DNA"/>
</dbReference>
<protein>
    <recommendedName>
        <fullName evidence="5">DUF3447 domain-containing protein</fullName>
    </recommendedName>
</protein>
<reference evidence="3 4" key="1">
    <citation type="submission" date="2024-04" db="EMBL/GenBank/DDBJ databases">
        <title>Tritrichomonas musculus Genome.</title>
        <authorList>
            <person name="Alves-Ferreira E."/>
            <person name="Grigg M."/>
            <person name="Lorenzi H."/>
            <person name="Galac M."/>
        </authorList>
    </citation>
    <scope>NUCLEOTIDE SEQUENCE [LARGE SCALE GENOMIC DNA]</scope>
    <source>
        <strain evidence="3 4">EAF2021</strain>
    </source>
</reference>
<dbReference type="SMART" id="SM00248">
    <property type="entry name" value="ANK"/>
    <property type="match status" value="10"/>
</dbReference>
<accession>A0ABR2GZI3</accession>
<keyword evidence="2" id="KW-0040">ANK repeat</keyword>
<keyword evidence="1" id="KW-0677">Repeat</keyword>
<gene>
    <name evidence="3" type="ORF">M9Y10_032254</name>
</gene>
<evidence type="ECO:0000313" key="4">
    <source>
        <dbReference type="Proteomes" id="UP001470230"/>
    </source>
</evidence>
<comment type="caution">
    <text evidence="3">The sequence shown here is derived from an EMBL/GenBank/DDBJ whole genome shotgun (WGS) entry which is preliminary data.</text>
</comment>
<organism evidence="3 4">
    <name type="scientific">Tritrichomonas musculus</name>
    <dbReference type="NCBI Taxonomy" id="1915356"/>
    <lineage>
        <taxon>Eukaryota</taxon>
        <taxon>Metamonada</taxon>
        <taxon>Parabasalia</taxon>
        <taxon>Tritrichomonadida</taxon>
        <taxon>Tritrichomonadidae</taxon>
        <taxon>Tritrichomonas</taxon>
    </lineage>
</organism>
<keyword evidence="4" id="KW-1185">Reference proteome</keyword>
<dbReference type="Gene3D" id="1.25.40.20">
    <property type="entry name" value="Ankyrin repeat-containing domain"/>
    <property type="match status" value="3"/>
</dbReference>
<evidence type="ECO:0000313" key="3">
    <source>
        <dbReference type="EMBL" id="KAK8839320.1"/>
    </source>
</evidence>
<sequence length="666" mass="79204">MNNNVNNDIQDYIEKRRNTQTAILKFSNNKEILDNDIDIFKYFDELKAQEQNDFDIKKILVYIRIIIKYHKKEPNFFTKIIEIIAYLKPDIDTIMSNKEFFDFFSSNNKMLYHLFEKDLIKLEESILDILKEPSKIDYFEPVFEAHITNQPFDDYDEEMREKRKSGENDSQISKMIRNDYIDDFAEFISRTNYPLNSKIRNSYFETNQFLKEREPTLIEYACFYGSIQIFNFLRLNGVELTSSLWNYAIHSREADLIHLLESLNVETEDKTYNSCIIEAIKCHHNDIANYLLEKTNQQRMKYILDYLLYENYEMISIDPDSYSYCDLTFEQILELFEYDQKFIDLLFTKSYFDINYKKGNETFLSYAIKENNIKLIEYLLSKPNIDPNVIISENERALTLAFEKGNKEIIKLLLQNPKIDPNFFFRDKHYNYYTFLSIAIEKEDIELIKMLLECPNIDPNVKLSFSKKINEEESIFEQKTALSMAVDRENKEIIDLLLKNPKIDPNVTLYMNYFLKTEIIREIKNPLSMAIEKGNNDIIDLLLSNEKIIPNSILYINEEEKTELSLAIDLKNKEIIQKLLQNQKVDPNFIFKQGTVLSMAIEEDNFELTKLLLNSPHINIYTKLEKKIEYHNETRSVNTILNLAIYKGNKDIIGLLFEYKKRSHKK</sequence>
<dbReference type="Pfam" id="PF12796">
    <property type="entry name" value="Ank_2"/>
    <property type="match status" value="2"/>
</dbReference>
<proteinExistence type="predicted"/>
<evidence type="ECO:0000256" key="1">
    <source>
        <dbReference type="ARBA" id="ARBA00022737"/>
    </source>
</evidence>
<dbReference type="SUPFAM" id="SSF48403">
    <property type="entry name" value="Ankyrin repeat"/>
    <property type="match status" value="2"/>
</dbReference>
<evidence type="ECO:0008006" key="5">
    <source>
        <dbReference type="Google" id="ProtNLM"/>
    </source>
</evidence>
<dbReference type="InterPro" id="IPR036770">
    <property type="entry name" value="Ankyrin_rpt-contain_sf"/>
</dbReference>
<dbReference type="Proteomes" id="UP001470230">
    <property type="component" value="Unassembled WGS sequence"/>
</dbReference>
<dbReference type="InterPro" id="IPR002110">
    <property type="entry name" value="Ankyrin_rpt"/>
</dbReference>